<keyword evidence="3" id="KW-0479">Metal-binding</keyword>
<evidence type="ECO:0000256" key="5">
    <source>
        <dbReference type="ARBA" id="ARBA00022833"/>
    </source>
</evidence>
<dbReference type="InterPro" id="IPR012164">
    <property type="entry name" value="Rpa12/Rpb9/Rpc10/TFS"/>
</dbReference>
<reference evidence="11" key="1">
    <citation type="journal article" date="2019" name="Mol. Biol. Evol.">
        <title>Blast fungal genomes show frequent chromosomal changes, gene gains and losses, and effector gene turnover.</title>
        <authorList>
            <person name="Gomez Luciano L.B."/>
            <person name="Jason Tsai I."/>
            <person name="Chuma I."/>
            <person name="Tosa Y."/>
            <person name="Chen Y.H."/>
            <person name="Li J.Y."/>
            <person name="Li M.Y."/>
            <person name="Jade Lu M.Y."/>
            <person name="Nakayashiki H."/>
            <person name="Li W.H."/>
        </authorList>
    </citation>
    <scope>NUCLEOTIDE SEQUENCE</scope>
    <source>
        <strain evidence="11">NI907</strain>
    </source>
</reference>
<dbReference type="KEGG" id="pgri:PgNI_02479"/>
<dbReference type="Proteomes" id="UP000515153">
    <property type="component" value="Unplaced"/>
</dbReference>
<dbReference type="GO" id="GO:0003899">
    <property type="term" value="F:DNA-directed RNA polymerase activity"/>
    <property type="evidence" value="ECO:0007669"/>
    <property type="project" value="InterPro"/>
</dbReference>
<evidence type="ECO:0000256" key="4">
    <source>
        <dbReference type="ARBA" id="ARBA00022771"/>
    </source>
</evidence>
<dbReference type="Pfam" id="PF01096">
    <property type="entry name" value="Zn_ribbon_TFIIS"/>
    <property type="match status" value="1"/>
</dbReference>
<evidence type="ECO:0000256" key="3">
    <source>
        <dbReference type="ARBA" id="ARBA00022723"/>
    </source>
</evidence>
<dbReference type="GO" id="GO:0008270">
    <property type="term" value="F:zinc ion binding"/>
    <property type="evidence" value="ECO:0007669"/>
    <property type="project" value="UniProtKB-KW"/>
</dbReference>
<accession>A0A6P8BHQ4</accession>
<reference evidence="11" key="2">
    <citation type="submission" date="2019-10" db="EMBL/GenBank/DDBJ databases">
        <authorList>
            <consortium name="NCBI Genome Project"/>
        </authorList>
    </citation>
    <scope>NUCLEOTIDE SEQUENCE</scope>
    <source>
        <strain evidence="11">NI907</strain>
    </source>
</reference>
<evidence type="ECO:0000259" key="9">
    <source>
        <dbReference type="PROSITE" id="PS51133"/>
    </source>
</evidence>
<dbReference type="AlphaFoldDB" id="A0A6P8BHQ4"/>
<dbReference type="PROSITE" id="PS51133">
    <property type="entry name" value="ZF_TFIIS_2"/>
    <property type="match status" value="1"/>
</dbReference>
<sequence length="79" mass="8827">MTRRLYDNPTGEDAKDQDETMRAVPGPFGGAAAPLPRAKKTCQYCGFDEMVFFQAQQRTAETGMKQIYVCVECSKPQTD</sequence>
<dbReference type="GeneID" id="41957456"/>
<dbReference type="SUPFAM" id="SSF57783">
    <property type="entry name" value="Zinc beta-ribbon"/>
    <property type="match status" value="1"/>
</dbReference>
<evidence type="ECO:0000256" key="6">
    <source>
        <dbReference type="ARBA" id="ARBA00042129"/>
    </source>
</evidence>
<keyword evidence="10" id="KW-1185">Reference proteome</keyword>
<evidence type="ECO:0000313" key="10">
    <source>
        <dbReference type="Proteomes" id="UP000515153"/>
    </source>
</evidence>
<feature type="compositionally biased region" description="Low complexity" evidence="8">
    <location>
        <begin position="23"/>
        <end position="32"/>
    </location>
</feature>
<organism evidence="10 11">
    <name type="scientific">Pyricularia grisea</name>
    <name type="common">Crabgrass-specific blast fungus</name>
    <name type="synonym">Magnaporthe grisea</name>
    <dbReference type="NCBI Taxonomy" id="148305"/>
    <lineage>
        <taxon>Eukaryota</taxon>
        <taxon>Fungi</taxon>
        <taxon>Dikarya</taxon>
        <taxon>Ascomycota</taxon>
        <taxon>Pezizomycotina</taxon>
        <taxon>Sordariomycetes</taxon>
        <taxon>Sordariomycetidae</taxon>
        <taxon>Magnaporthales</taxon>
        <taxon>Pyriculariaceae</taxon>
        <taxon>Pyricularia</taxon>
    </lineage>
</organism>
<dbReference type="PANTHER" id="PTHR11239">
    <property type="entry name" value="DNA-DIRECTED RNA POLYMERASE"/>
    <property type="match status" value="1"/>
</dbReference>
<evidence type="ECO:0000256" key="2">
    <source>
        <dbReference type="ARBA" id="ARBA00015926"/>
    </source>
</evidence>
<dbReference type="Gene3D" id="2.20.25.10">
    <property type="match status" value="1"/>
</dbReference>
<dbReference type="InterPro" id="IPR001222">
    <property type="entry name" value="Znf_TFIIS"/>
</dbReference>
<comment type="subunit">
    <text evidence="1">Component of the RNA polymerase II (Pol II) complex consisting of 12 subunits.</text>
</comment>
<keyword evidence="4 7" id="KW-0863">Zinc-finger</keyword>
<dbReference type="SMART" id="SM00440">
    <property type="entry name" value="ZnF_C2C2"/>
    <property type="match status" value="1"/>
</dbReference>
<gene>
    <name evidence="11" type="ORF">PgNI_02479</name>
</gene>
<name>A0A6P8BHQ4_PYRGI</name>
<dbReference type="GO" id="GO:0006283">
    <property type="term" value="P:transcription-coupled nucleotide-excision repair"/>
    <property type="evidence" value="ECO:0007669"/>
    <property type="project" value="TreeGrafter"/>
</dbReference>
<dbReference type="RefSeq" id="XP_030986833.1">
    <property type="nucleotide sequence ID" value="XM_031122545.1"/>
</dbReference>
<evidence type="ECO:0000256" key="1">
    <source>
        <dbReference type="ARBA" id="ARBA00011730"/>
    </source>
</evidence>
<feature type="region of interest" description="Disordered" evidence="8">
    <location>
        <begin position="1"/>
        <end position="32"/>
    </location>
</feature>
<feature type="compositionally biased region" description="Basic and acidic residues" evidence="8">
    <location>
        <begin position="1"/>
        <end position="21"/>
    </location>
</feature>
<evidence type="ECO:0000313" key="11">
    <source>
        <dbReference type="RefSeq" id="XP_030986833.1"/>
    </source>
</evidence>
<protein>
    <recommendedName>
        <fullName evidence="2">DNA-directed RNA polymerase II subunit RPB9</fullName>
    </recommendedName>
    <alternativeName>
        <fullName evidence="6">DNA-directed RNA polymerase II subunit 9</fullName>
    </alternativeName>
</protein>
<dbReference type="GO" id="GO:0003676">
    <property type="term" value="F:nucleic acid binding"/>
    <property type="evidence" value="ECO:0007669"/>
    <property type="project" value="InterPro"/>
</dbReference>
<evidence type="ECO:0000256" key="8">
    <source>
        <dbReference type="SAM" id="MobiDB-lite"/>
    </source>
</evidence>
<dbReference type="GO" id="GO:0001193">
    <property type="term" value="P:maintenance of transcriptional fidelity during transcription elongation by RNA polymerase II"/>
    <property type="evidence" value="ECO:0007669"/>
    <property type="project" value="TreeGrafter"/>
</dbReference>
<evidence type="ECO:0000256" key="7">
    <source>
        <dbReference type="PROSITE-ProRule" id="PRU00472"/>
    </source>
</evidence>
<dbReference type="PANTHER" id="PTHR11239:SF1">
    <property type="entry name" value="DNA-DIRECTED RNA POLYMERASE II SUBUNIT RPB9"/>
    <property type="match status" value="1"/>
</dbReference>
<feature type="domain" description="TFIIS-type" evidence="9">
    <location>
        <begin position="38"/>
        <end position="78"/>
    </location>
</feature>
<reference evidence="11" key="3">
    <citation type="submission" date="2025-08" db="UniProtKB">
        <authorList>
            <consortium name="RefSeq"/>
        </authorList>
    </citation>
    <scope>IDENTIFICATION</scope>
    <source>
        <strain evidence="11">NI907</strain>
    </source>
</reference>
<dbReference type="GO" id="GO:0005665">
    <property type="term" value="C:RNA polymerase II, core complex"/>
    <property type="evidence" value="ECO:0007669"/>
    <property type="project" value="TreeGrafter"/>
</dbReference>
<proteinExistence type="predicted"/>
<keyword evidence="5" id="KW-0862">Zinc</keyword>
<dbReference type="GO" id="GO:0006367">
    <property type="term" value="P:transcription initiation at RNA polymerase II promoter"/>
    <property type="evidence" value="ECO:0007669"/>
    <property type="project" value="TreeGrafter"/>
</dbReference>